<dbReference type="EMBL" id="RCHS01003672">
    <property type="protein sequence ID" value="RMX40234.1"/>
    <property type="molecule type" value="Genomic_DNA"/>
</dbReference>
<dbReference type="OrthoDB" id="10050996at2759"/>
<evidence type="ECO:0000313" key="2">
    <source>
        <dbReference type="Proteomes" id="UP000275408"/>
    </source>
</evidence>
<name>A0A3M6TG96_POCDA</name>
<organism evidence="1 2">
    <name type="scientific">Pocillopora damicornis</name>
    <name type="common">Cauliflower coral</name>
    <name type="synonym">Millepora damicornis</name>
    <dbReference type="NCBI Taxonomy" id="46731"/>
    <lineage>
        <taxon>Eukaryota</taxon>
        <taxon>Metazoa</taxon>
        <taxon>Cnidaria</taxon>
        <taxon>Anthozoa</taxon>
        <taxon>Hexacorallia</taxon>
        <taxon>Scleractinia</taxon>
        <taxon>Astrocoeniina</taxon>
        <taxon>Pocilloporidae</taxon>
        <taxon>Pocillopora</taxon>
    </lineage>
</organism>
<accession>A0A3M6TG96</accession>
<gene>
    <name evidence="1" type="ORF">pdam_00014336</name>
</gene>
<dbReference type="Proteomes" id="UP000275408">
    <property type="component" value="Unassembled WGS sequence"/>
</dbReference>
<dbReference type="AlphaFoldDB" id="A0A3M6TG96"/>
<keyword evidence="2" id="KW-1185">Reference proteome</keyword>
<comment type="caution">
    <text evidence="1">The sequence shown here is derived from an EMBL/GenBank/DDBJ whole genome shotgun (WGS) entry which is preliminary data.</text>
</comment>
<proteinExistence type="predicted"/>
<protein>
    <submittedName>
        <fullName evidence="1">Uncharacterized protein</fullName>
    </submittedName>
</protein>
<reference evidence="1 2" key="1">
    <citation type="journal article" date="2018" name="Sci. Rep.">
        <title>Comparative analysis of the Pocillopora damicornis genome highlights role of immune system in coral evolution.</title>
        <authorList>
            <person name="Cunning R."/>
            <person name="Bay R.A."/>
            <person name="Gillette P."/>
            <person name="Baker A.C."/>
            <person name="Traylor-Knowles N."/>
        </authorList>
    </citation>
    <scope>NUCLEOTIDE SEQUENCE [LARGE SCALE GENOMIC DNA]</scope>
    <source>
        <strain evidence="1">RSMAS</strain>
        <tissue evidence="1">Whole animal</tissue>
    </source>
</reference>
<evidence type="ECO:0000313" key="1">
    <source>
        <dbReference type="EMBL" id="RMX40234.1"/>
    </source>
</evidence>
<sequence length="164" mass="19340">MMLAGDSEENDEKIQAFRAAQLHTRQAQKFHEKANSLEELLNLQSLHANVHIMPAYFTLLQEEIHKLLGNAKEEVAIIYLCFPVYQLYDPPIPLHMFQTHLNFSVEEVYESADYLNNGKIDKLEEDIANFLQFIREKFPDMMITPRLHTLEEHVCPFLQQWIPW</sequence>